<reference evidence="2 3" key="1">
    <citation type="journal article" date="2018" name="Mar. Genomics">
        <title>Complete genome sequence of Marinifilaceae bacterium strain SPP2, isolated from the Antarctic marine sediment.</title>
        <authorList>
            <person name="Watanabe M."/>
            <person name="Kojima H."/>
            <person name="Fukui M."/>
        </authorList>
    </citation>
    <scope>NUCLEOTIDE SEQUENCE [LARGE SCALE GENOMIC DNA]</scope>
    <source>
        <strain evidence="2 3">SPP2</strain>
    </source>
</reference>
<dbReference type="AlphaFoldDB" id="A0A1Y1CMY9"/>
<dbReference type="KEGG" id="mbas:ALGA_2299"/>
<dbReference type="RefSeq" id="WP_096429473.1">
    <property type="nucleotide sequence ID" value="NZ_AP018042.1"/>
</dbReference>
<gene>
    <name evidence="2" type="ORF">ALGA_2299</name>
</gene>
<feature type="chain" id="PRO_5012440404" evidence="1">
    <location>
        <begin position="21"/>
        <end position="445"/>
    </location>
</feature>
<accession>A0A1Y1CMY9</accession>
<dbReference type="SMART" id="SM00028">
    <property type="entry name" value="TPR"/>
    <property type="match status" value="2"/>
</dbReference>
<feature type="signal peptide" evidence="1">
    <location>
        <begin position="1"/>
        <end position="20"/>
    </location>
</feature>
<reference evidence="3" key="2">
    <citation type="journal article" date="2020" name="Antonie Van Leeuwenhoek">
        <title>Labilibaculum antarcticum sp. nov., a novel facultative anaerobic, psychrotorelant bacterium isolated from marine sediment of Antarctica.</title>
        <authorList>
            <person name="Watanabe M."/>
            <person name="Kojima H."/>
            <person name="Fukui M."/>
        </authorList>
    </citation>
    <scope>NUCLEOTIDE SEQUENCE [LARGE SCALE GENOMIC DNA]</scope>
    <source>
        <strain evidence="3">SPP2</strain>
    </source>
</reference>
<organism evidence="2 3">
    <name type="scientific">Labilibaculum antarcticum</name>
    <dbReference type="NCBI Taxonomy" id="1717717"/>
    <lineage>
        <taxon>Bacteria</taxon>
        <taxon>Pseudomonadati</taxon>
        <taxon>Bacteroidota</taxon>
        <taxon>Bacteroidia</taxon>
        <taxon>Marinilabiliales</taxon>
        <taxon>Marinifilaceae</taxon>
        <taxon>Labilibaculum</taxon>
    </lineage>
</organism>
<evidence type="ECO:0000313" key="2">
    <source>
        <dbReference type="EMBL" id="BAX80631.1"/>
    </source>
</evidence>
<evidence type="ECO:0000313" key="3">
    <source>
        <dbReference type="Proteomes" id="UP000218267"/>
    </source>
</evidence>
<dbReference type="Proteomes" id="UP000218267">
    <property type="component" value="Chromosome"/>
</dbReference>
<dbReference type="InterPro" id="IPR019734">
    <property type="entry name" value="TPR_rpt"/>
</dbReference>
<dbReference type="SUPFAM" id="SSF48452">
    <property type="entry name" value="TPR-like"/>
    <property type="match status" value="1"/>
</dbReference>
<evidence type="ECO:0000256" key="1">
    <source>
        <dbReference type="SAM" id="SignalP"/>
    </source>
</evidence>
<sequence>MKTRLLILTMVLLFSGLFKAEAQTVESKYGLDSVQTILNASLYIEMVKQGNYKEALTGWRYVYKNAPAYQKSTYINGVKIMEGLYRATKNEKYIDTLMMVYDNRIKYFGTDRKYNTGWILGRKGGDLFQYKEKDIASVKEAYDIMKKSIKIQGLKSEAKVIANTMEAAKVLVQNNQIEAEEIIDNYLLFMDMGKKQMDIENDAAKKDNINNARLNVEQIFFAAGVADCETLSKIFTPKFHANHDDMVLIDKILRMLNRQECEDGALYAEVAERKYTLDPTADAAHNLARMFIKKKEFDKSKGYLVKSIELEKDADIKADLHFKLANILLMQGQFSDAKSNALKAARFRANWGAPYLLIGKAYAAYSKDYGTTPLEKQSVYWVAVDKFLKAKAIDPECSGEARELINTYSKYFPRKEEAFFEGIKEGDTYKVGAWINESTKARLTE</sequence>
<dbReference type="EMBL" id="AP018042">
    <property type="protein sequence ID" value="BAX80631.1"/>
    <property type="molecule type" value="Genomic_DNA"/>
</dbReference>
<keyword evidence="1" id="KW-0732">Signal</keyword>
<dbReference type="InterPro" id="IPR011990">
    <property type="entry name" value="TPR-like_helical_dom_sf"/>
</dbReference>
<name>A0A1Y1CMY9_9BACT</name>
<proteinExistence type="predicted"/>
<keyword evidence="3" id="KW-1185">Reference proteome</keyword>
<dbReference type="Gene3D" id="1.25.40.10">
    <property type="entry name" value="Tetratricopeptide repeat domain"/>
    <property type="match status" value="1"/>
</dbReference>
<protein>
    <submittedName>
        <fullName evidence="2">Uncharacterized protein</fullName>
    </submittedName>
</protein>
<dbReference type="OrthoDB" id="1522899at2"/>